<dbReference type="Gene3D" id="3.30.70.330">
    <property type="match status" value="3"/>
</dbReference>
<dbReference type="PROSITE" id="PS50102">
    <property type="entry name" value="RRM"/>
    <property type="match status" value="2"/>
</dbReference>
<feature type="compositionally biased region" description="Basic and acidic residues" evidence="8">
    <location>
        <begin position="75"/>
        <end position="91"/>
    </location>
</feature>
<dbReference type="GeneID" id="92076558"/>
<proteinExistence type="predicted"/>
<feature type="domain" description="RRM" evidence="9">
    <location>
        <begin position="503"/>
        <end position="594"/>
    </location>
</feature>
<dbReference type="EMBL" id="JAQQWE010000005">
    <property type="protein sequence ID" value="KAK7951546.1"/>
    <property type="molecule type" value="Genomic_DNA"/>
</dbReference>
<accession>A0ABR1QC39</accession>
<gene>
    <name evidence="10" type="ORF">PG986_007274</name>
</gene>
<evidence type="ECO:0000256" key="3">
    <source>
        <dbReference type="ARBA" id="ARBA00022737"/>
    </source>
</evidence>
<dbReference type="InterPro" id="IPR000504">
    <property type="entry name" value="RRM_dom"/>
</dbReference>
<evidence type="ECO:0000313" key="10">
    <source>
        <dbReference type="EMBL" id="KAK7951546.1"/>
    </source>
</evidence>
<comment type="caution">
    <text evidence="10">The sequence shown here is derived from an EMBL/GenBank/DDBJ whole genome shotgun (WGS) entry which is preliminary data.</text>
</comment>
<keyword evidence="5" id="KW-0508">mRNA splicing</keyword>
<comment type="subcellular location">
    <subcellularLocation>
        <location evidence="1">Nucleus</location>
    </subcellularLocation>
</comment>
<protein>
    <submittedName>
        <fullName evidence="10">U2 snRNP auxilliary factor</fullName>
    </submittedName>
</protein>
<organism evidence="10 11">
    <name type="scientific">Apiospora aurea</name>
    <dbReference type="NCBI Taxonomy" id="335848"/>
    <lineage>
        <taxon>Eukaryota</taxon>
        <taxon>Fungi</taxon>
        <taxon>Dikarya</taxon>
        <taxon>Ascomycota</taxon>
        <taxon>Pezizomycotina</taxon>
        <taxon>Sordariomycetes</taxon>
        <taxon>Xylariomycetidae</taxon>
        <taxon>Amphisphaeriales</taxon>
        <taxon>Apiosporaceae</taxon>
        <taxon>Apiospora</taxon>
    </lineage>
</organism>
<evidence type="ECO:0000256" key="8">
    <source>
        <dbReference type="SAM" id="MobiDB-lite"/>
    </source>
</evidence>
<dbReference type="InterPro" id="IPR006529">
    <property type="entry name" value="U2AF_lg"/>
</dbReference>
<evidence type="ECO:0000256" key="7">
    <source>
        <dbReference type="PROSITE-ProRule" id="PRU00176"/>
    </source>
</evidence>
<name>A0ABR1QC39_9PEZI</name>
<keyword evidence="3" id="KW-0677">Repeat</keyword>
<reference evidence="10 11" key="1">
    <citation type="submission" date="2023-01" db="EMBL/GenBank/DDBJ databases">
        <title>Analysis of 21 Apiospora genomes using comparative genomics revels a genus with tremendous synthesis potential of carbohydrate active enzymes and secondary metabolites.</title>
        <authorList>
            <person name="Sorensen T."/>
        </authorList>
    </citation>
    <scope>NUCLEOTIDE SEQUENCE [LARGE SCALE GENOMIC DNA]</scope>
    <source>
        <strain evidence="10 11">CBS 24483</strain>
    </source>
</reference>
<evidence type="ECO:0000256" key="4">
    <source>
        <dbReference type="ARBA" id="ARBA00022884"/>
    </source>
</evidence>
<evidence type="ECO:0000256" key="5">
    <source>
        <dbReference type="ARBA" id="ARBA00023187"/>
    </source>
</evidence>
<keyword evidence="2" id="KW-0507">mRNA processing</keyword>
<dbReference type="InterPro" id="IPR012677">
    <property type="entry name" value="Nucleotide-bd_a/b_plait_sf"/>
</dbReference>
<keyword evidence="11" id="KW-1185">Reference proteome</keyword>
<dbReference type="SUPFAM" id="SSF54928">
    <property type="entry name" value="RNA-binding domain, RBD"/>
    <property type="match status" value="2"/>
</dbReference>
<dbReference type="Pfam" id="PF00076">
    <property type="entry name" value="RRM_1"/>
    <property type="match status" value="2"/>
</dbReference>
<dbReference type="NCBIfam" id="TIGR01642">
    <property type="entry name" value="U2AF_lg"/>
    <property type="match status" value="1"/>
</dbReference>
<keyword evidence="6" id="KW-0539">Nucleus</keyword>
<dbReference type="PANTHER" id="PTHR23139">
    <property type="entry name" value="RNA-BINDING PROTEIN"/>
    <property type="match status" value="1"/>
</dbReference>
<evidence type="ECO:0000259" key="9">
    <source>
        <dbReference type="PROSITE" id="PS50102"/>
    </source>
</evidence>
<evidence type="ECO:0000256" key="6">
    <source>
        <dbReference type="ARBA" id="ARBA00023242"/>
    </source>
</evidence>
<feature type="compositionally biased region" description="Gly residues" evidence="8">
    <location>
        <begin position="92"/>
        <end position="105"/>
    </location>
</feature>
<dbReference type="RefSeq" id="XP_066699608.1">
    <property type="nucleotide sequence ID" value="XM_066843496.1"/>
</dbReference>
<dbReference type="Proteomes" id="UP001391051">
    <property type="component" value="Unassembled WGS sequence"/>
</dbReference>
<evidence type="ECO:0000256" key="1">
    <source>
        <dbReference type="ARBA" id="ARBA00004123"/>
    </source>
</evidence>
<evidence type="ECO:0000313" key="11">
    <source>
        <dbReference type="Proteomes" id="UP001391051"/>
    </source>
</evidence>
<sequence length="602" mass="65604">MNGDAYPSRGKPCLFNYPYFPSSSALLSHQANLARFLQMADTARLVNTPPAMIGATAVTAAIEEIDADPGPPDVRIVKREKATDREREDRYGGSGGPGGGGSGGGGRDRDRREREWDRDRGERGGDRGDRGGDRRGGRDRRDDGRPPRRDRDLFDDRRGDRRGDRDRGGRDRDEDLFAQNRRGRSATPPPKKREPTPDLTDVVPVLERKRRMTQWDIKPPGYENVTAEQAKLSGMFPLPGAPRQQPMDPSKLQAFMNQPGGAVNSATLKPTNSRQSKRLLAYNIPPGSTEESITSFFNLQLNGLNVVESTDPCVMCQLSKDGTFALLEFRNASEATVALAFDGISMEAEDAAANAAAATSGLQIVRPKDYIVPAVVDDTGYEPGVVSRVVVDTPNKISVANIPPYLSEDQVRELLVAFGELKAFTLVKDQGTDESRGIAFCEYIDASATDIAVQGLNGMVIGDKSLKVRKASIGITQVAGIEMGVNAMSMLAGTTATNPDESRVLQLLNMVTAEELMDNDDYEEICEDVRDECGKFGTIIALKIPRPSGGSRQSAGVGKIFVQFDTTESCKKALQELAGRKFADRTVVTTFFPEENFEVGAW</sequence>
<evidence type="ECO:0000256" key="2">
    <source>
        <dbReference type="ARBA" id="ARBA00022664"/>
    </source>
</evidence>
<dbReference type="CDD" id="cd12232">
    <property type="entry name" value="RRM3_U2AF65"/>
    <property type="match status" value="1"/>
</dbReference>
<feature type="region of interest" description="Disordered" evidence="8">
    <location>
        <begin position="64"/>
        <end position="198"/>
    </location>
</feature>
<feature type="compositionally biased region" description="Basic and acidic residues" evidence="8">
    <location>
        <begin position="106"/>
        <end position="175"/>
    </location>
</feature>
<feature type="domain" description="RRM" evidence="9">
    <location>
        <begin position="395"/>
        <end position="473"/>
    </location>
</feature>
<dbReference type="SMART" id="SM00360">
    <property type="entry name" value="RRM"/>
    <property type="match status" value="2"/>
</dbReference>
<keyword evidence="4 7" id="KW-0694">RNA-binding</keyword>
<dbReference type="CDD" id="cd12231">
    <property type="entry name" value="RRM2_U2AF65"/>
    <property type="match status" value="1"/>
</dbReference>
<dbReference type="InterPro" id="IPR035979">
    <property type="entry name" value="RBD_domain_sf"/>
</dbReference>